<proteinExistence type="predicted"/>
<dbReference type="PANTHER" id="PTHR40265:SF1">
    <property type="entry name" value="GLYOXALASE-LIKE DOMAIN-CONTAINING PROTEIN"/>
    <property type="match status" value="1"/>
</dbReference>
<keyword evidence="3" id="KW-1185">Reference proteome</keyword>
<dbReference type="Gene3D" id="3.10.180.10">
    <property type="entry name" value="2,3-Dihydroxybiphenyl 1,2-Dioxygenase, domain 1"/>
    <property type="match status" value="1"/>
</dbReference>
<evidence type="ECO:0000313" key="2">
    <source>
        <dbReference type="EMBL" id="MDX8478648.1"/>
    </source>
</evidence>
<protein>
    <submittedName>
        <fullName evidence="2">VOC family protein</fullName>
    </submittedName>
</protein>
<dbReference type="EMBL" id="JAVIIW010000008">
    <property type="protein sequence ID" value="MDX8478648.1"/>
    <property type="molecule type" value="Genomic_DNA"/>
</dbReference>
<evidence type="ECO:0000313" key="3">
    <source>
        <dbReference type="Proteomes" id="UP001287059"/>
    </source>
</evidence>
<dbReference type="InterPro" id="IPR025870">
    <property type="entry name" value="Glyoxalase-like_dom"/>
</dbReference>
<dbReference type="InterPro" id="IPR029068">
    <property type="entry name" value="Glyas_Bleomycin-R_OHBP_Dase"/>
</dbReference>
<dbReference type="Pfam" id="PF13468">
    <property type="entry name" value="Glyoxalase_3"/>
    <property type="match status" value="1"/>
</dbReference>
<organism evidence="2 3">
    <name type="scientific">Mesorhizobium album</name>
    <dbReference type="NCBI Taxonomy" id="3072314"/>
    <lineage>
        <taxon>Bacteria</taxon>
        <taxon>Pseudomonadati</taxon>
        <taxon>Pseudomonadota</taxon>
        <taxon>Alphaproteobacteria</taxon>
        <taxon>Hyphomicrobiales</taxon>
        <taxon>Phyllobacteriaceae</taxon>
        <taxon>Mesorhizobium</taxon>
    </lineage>
</organism>
<dbReference type="PANTHER" id="PTHR40265">
    <property type="entry name" value="BLL2707 PROTEIN"/>
    <property type="match status" value="1"/>
</dbReference>
<dbReference type="RefSeq" id="WP_320287054.1">
    <property type="nucleotide sequence ID" value="NZ_JAVIIW010000008.1"/>
</dbReference>
<comment type="caution">
    <text evidence="2">The sequence shown here is derived from an EMBL/GenBank/DDBJ whole genome shotgun (WGS) entry which is preliminary data.</text>
</comment>
<evidence type="ECO:0000259" key="1">
    <source>
        <dbReference type="Pfam" id="PF13468"/>
    </source>
</evidence>
<name>A0ABU4XVC4_9HYPH</name>
<sequence>MIKTSTHPLDHLVLPTRSLDVARQRLSSLGFVVAPTGIHPFGTENACVFFADGTYLEPLAIGDEQTAERAMSEGNVFVARDRLYRDRLGEEGFSAVVFGTADAVADHARYVGAGLSAGDMLSFSRVFADPTGKSDTASFKLAFAADREAADAFLFACQRINAPKIDRTALQAHANGVTGIVEIVAISDSPSGQARLVSTAAGKNVEDGDKEELPNAALTVLTPDTFASRFGVPTGVSSDLRFAAIIFSVRGSAAAARLLAASAIEHNMSGNDIVVPPAPGQGATFIFREIP</sequence>
<accession>A0ABU4XVC4</accession>
<dbReference type="Proteomes" id="UP001287059">
    <property type="component" value="Unassembled WGS sequence"/>
</dbReference>
<feature type="domain" description="Glyoxalase-like" evidence="1">
    <location>
        <begin position="9"/>
        <end position="191"/>
    </location>
</feature>
<reference evidence="2 3" key="1">
    <citation type="submission" date="2023-08" db="EMBL/GenBank/DDBJ databases">
        <title>Implementing the SeqCode for naming new Mesorhizobium species isolated from Vachellia karroo root nodules.</title>
        <authorList>
            <person name="Van Lill M."/>
        </authorList>
    </citation>
    <scope>NUCLEOTIDE SEQUENCE [LARGE SCALE GENOMIC DNA]</scope>
    <source>
        <strain evidence="2 3">VK24D</strain>
    </source>
</reference>
<gene>
    <name evidence="2" type="ORF">RFN28_09160</name>
</gene>
<dbReference type="SUPFAM" id="SSF54593">
    <property type="entry name" value="Glyoxalase/Bleomycin resistance protein/Dihydroxybiphenyl dioxygenase"/>
    <property type="match status" value="1"/>
</dbReference>